<comment type="caution">
    <text evidence="3">The sequence shown here is derived from an EMBL/GenBank/DDBJ whole genome shotgun (WGS) entry which is preliminary data.</text>
</comment>
<evidence type="ECO:0000256" key="1">
    <source>
        <dbReference type="SAM" id="Phobius"/>
    </source>
</evidence>
<proteinExistence type="predicted"/>
<dbReference type="Gene3D" id="3.90.550.10">
    <property type="entry name" value="Spore Coat Polysaccharide Biosynthesis Protein SpsA, Chain A"/>
    <property type="match status" value="1"/>
</dbReference>
<evidence type="ECO:0000259" key="2">
    <source>
        <dbReference type="Pfam" id="PF00535"/>
    </source>
</evidence>
<name>A0A2M6WCV0_9BACT</name>
<protein>
    <recommendedName>
        <fullName evidence="2">Glycosyltransferase 2-like domain-containing protein</fullName>
    </recommendedName>
</protein>
<keyword evidence="1" id="KW-1133">Transmembrane helix</keyword>
<dbReference type="SUPFAM" id="SSF53448">
    <property type="entry name" value="Nucleotide-diphospho-sugar transferases"/>
    <property type="match status" value="1"/>
</dbReference>
<accession>A0A2M6WCV0</accession>
<dbReference type="Proteomes" id="UP000230543">
    <property type="component" value="Unassembled WGS sequence"/>
</dbReference>
<reference evidence="4" key="1">
    <citation type="submission" date="2017-09" db="EMBL/GenBank/DDBJ databases">
        <title>Depth-based differentiation of microbial function through sediment-hosted aquifers and enrichment of novel symbionts in the deep terrestrial subsurface.</title>
        <authorList>
            <person name="Probst A.J."/>
            <person name="Ladd B."/>
            <person name="Jarett J.K."/>
            <person name="Geller-Mcgrath D.E."/>
            <person name="Sieber C.M.K."/>
            <person name="Emerson J.B."/>
            <person name="Anantharaman K."/>
            <person name="Thomas B.C."/>
            <person name="Malmstrom R."/>
            <person name="Stieglmeier M."/>
            <person name="Klingl A."/>
            <person name="Woyke T."/>
            <person name="Ryan C.M."/>
            <person name="Banfield J.F."/>
        </authorList>
    </citation>
    <scope>NUCLEOTIDE SEQUENCE [LARGE SCALE GENOMIC DNA]</scope>
</reference>
<dbReference type="PANTHER" id="PTHR43685">
    <property type="entry name" value="GLYCOSYLTRANSFERASE"/>
    <property type="match status" value="1"/>
</dbReference>
<feature type="transmembrane region" description="Helical" evidence="1">
    <location>
        <begin position="248"/>
        <end position="267"/>
    </location>
</feature>
<evidence type="ECO:0000313" key="3">
    <source>
        <dbReference type="EMBL" id="PIT90620.1"/>
    </source>
</evidence>
<dbReference type="EMBL" id="PFBO01000035">
    <property type="protein sequence ID" value="PIT90620.1"/>
    <property type="molecule type" value="Genomic_DNA"/>
</dbReference>
<dbReference type="Pfam" id="PF00535">
    <property type="entry name" value="Glycos_transf_2"/>
    <property type="match status" value="1"/>
</dbReference>
<gene>
    <name evidence="3" type="ORF">COU22_01145</name>
</gene>
<keyword evidence="1" id="KW-0472">Membrane</keyword>
<dbReference type="GO" id="GO:0044010">
    <property type="term" value="P:single-species biofilm formation"/>
    <property type="evidence" value="ECO:0007669"/>
    <property type="project" value="TreeGrafter"/>
</dbReference>
<organism evidence="3 4">
    <name type="scientific">Candidatus Komeilibacteria bacterium CG10_big_fil_rev_8_21_14_0_10_41_13</name>
    <dbReference type="NCBI Taxonomy" id="1974476"/>
    <lineage>
        <taxon>Bacteria</taxon>
        <taxon>Candidatus Komeiliibacteriota</taxon>
    </lineage>
</organism>
<dbReference type="PANTHER" id="PTHR43685:SF13">
    <property type="entry name" value="O ANTIGEN BIOSYNTHESIS RHAMNOSYLTRANSFERASE RFBN"/>
    <property type="match status" value="1"/>
</dbReference>
<dbReference type="InterPro" id="IPR029044">
    <property type="entry name" value="Nucleotide-diphossugar_trans"/>
</dbReference>
<keyword evidence="1" id="KW-0812">Transmembrane</keyword>
<dbReference type="InterPro" id="IPR050834">
    <property type="entry name" value="Glycosyltransf_2"/>
</dbReference>
<evidence type="ECO:0000313" key="4">
    <source>
        <dbReference type="Proteomes" id="UP000230543"/>
    </source>
</evidence>
<dbReference type="CDD" id="cd00761">
    <property type="entry name" value="Glyco_tranf_GTA_type"/>
    <property type="match status" value="1"/>
</dbReference>
<sequence length="303" mass="34995">MPHKIIGCSIIVPTYNRLGYFKKCLESLFNLNYENYEIIVVNDNSSDQTKNYLNSIKDSRLKIINNENNLGPAGSRNQGVAQADFEILAFTDDDCLADPDWLSNLAAGFVDAKTGLVIGQTFYINKNYRGYFPERLVKNPGAKWPMTSNIAYKKEVFDKLGGFNHDFYQPFNNEDTEMAIRALAGGYGLNRSPEAIICHQAALWTPRALLQSAHNASVWASLKKKYPEHYLTFRPKIKWNILNHPLDYVLIITLPILIPLLLIRYLIHGKRNLKIFFAKWPVYIFLRRYYIYKEAIKNKIFLI</sequence>
<dbReference type="InterPro" id="IPR001173">
    <property type="entry name" value="Glyco_trans_2-like"/>
</dbReference>
<feature type="domain" description="Glycosyltransferase 2-like" evidence="2">
    <location>
        <begin position="9"/>
        <end position="158"/>
    </location>
</feature>
<dbReference type="AlphaFoldDB" id="A0A2M6WCV0"/>